<accession>A0AAQ3UPS2</accession>
<evidence type="ECO:0000313" key="1">
    <source>
        <dbReference type="EMBL" id="WVZ95404.1"/>
    </source>
</evidence>
<sequence>MGTGLLLCPAGPLGWLPYVWTRCAPRVVLASFRSACSASAAPPVVDLGSSTANFPSSPCPVHCLLCMSLSSALRVHLCRTPCVCFIVSPITRLATQNR</sequence>
<evidence type="ECO:0000313" key="2">
    <source>
        <dbReference type="Proteomes" id="UP001341281"/>
    </source>
</evidence>
<keyword evidence="2" id="KW-1185">Reference proteome</keyword>
<gene>
    <name evidence="1" type="ORF">U9M48_041172</name>
</gene>
<protein>
    <submittedName>
        <fullName evidence="1">Uncharacterized protein</fullName>
    </submittedName>
</protein>
<dbReference type="Proteomes" id="UP001341281">
    <property type="component" value="Chromosome 09"/>
</dbReference>
<name>A0AAQ3UPS2_PASNO</name>
<organism evidence="1 2">
    <name type="scientific">Paspalum notatum var. saurae</name>
    <dbReference type="NCBI Taxonomy" id="547442"/>
    <lineage>
        <taxon>Eukaryota</taxon>
        <taxon>Viridiplantae</taxon>
        <taxon>Streptophyta</taxon>
        <taxon>Embryophyta</taxon>
        <taxon>Tracheophyta</taxon>
        <taxon>Spermatophyta</taxon>
        <taxon>Magnoliopsida</taxon>
        <taxon>Liliopsida</taxon>
        <taxon>Poales</taxon>
        <taxon>Poaceae</taxon>
        <taxon>PACMAD clade</taxon>
        <taxon>Panicoideae</taxon>
        <taxon>Andropogonodae</taxon>
        <taxon>Paspaleae</taxon>
        <taxon>Paspalinae</taxon>
        <taxon>Paspalum</taxon>
    </lineage>
</organism>
<dbReference type="EMBL" id="CP144753">
    <property type="protein sequence ID" value="WVZ95404.1"/>
    <property type="molecule type" value="Genomic_DNA"/>
</dbReference>
<dbReference type="AlphaFoldDB" id="A0AAQ3UPS2"/>
<proteinExistence type="predicted"/>
<reference evidence="1 2" key="1">
    <citation type="submission" date="2024-02" db="EMBL/GenBank/DDBJ databases">
        <title>High-quality chromosome-scale genome assembly of Pensacola bahiagrass (Paspalum notatum Flugge var. saurae).</title>
        <authorList>
            <person name="Vega J.M."/>
            <person name="Podio M."/>
            <person name="Orjuela J."/>
            <person name="Siena L.A."/>
            <person name="Pessino S.C."/>
            <person name="Combes M.C."/>
            <person name="Mariac C."/>
            <person name="Albertini E."/>
            <person name="Pupilli F."/>
            <person name="Ortiz J.P.A."/>
            <person name="Leblanc O."/>
        </authorList>
    </citation>
    <scope>NUCLEOTIDE SEQUENCE [LARGE SCALE GENOMIC DNA]</scope>
    <source>
        <strain evidence="1">R1</strain>
        <tissue evidence="1">Leaf</tissue>
    </source>
</reference>